<dbReference type="CDD" id="cd00293">
    <property type="entry name" value="USP-like"/>
    <property type="match status" value="1"/>
</dbReference>
<dbReference type="InterPro" id="IPR014729">
    <property type="entry name" value="Rossmann-like_a/b/a_fold"/>
</dbReference>
<dbReference type="EMBL" id="BAAANE010000003">
    <property type="protein sequence ID" value="GAA1626046.1"/>
    <property type="molecule type" value="Genomic_DNA"/>
</dbReference>
<dbReference type="InterPro" id="IPR006015">
    <property type="entry name" value="Universal_stress_UspA"/>
</dbReference>
<dbReference type="InterPro" id="IPR006016">
    <property type="entry name" value="UspA"/>
</dbReference>
<evidence type="ECO:0000313" key="4">
    <source>
        <dbReference type="Proteomes" id="UP001501319"/>
    </source>
</evidence>
<organism evidence="3 4">
    <name type="scientific">Kribbella alba</name>
    <dbReference type="NCBI Taxonomy" id="190197"/>
    <lineage>
        <taxon>Bacteria</taxon>
        <taxon>Bacillati</taxon>
        <taxon>Actinomycetota</taxon>
        <taxon>Actinomycetes</taxon>
        <taxon>Propionibacteriales</taxon>
        <taxon>Kribbellaceae</taxon>
        <taxon>Kribbella</taxon>
    </lineage>
</organism>
<feature type="domain" description="UspA" evidence="2">
    <location>
        <begin position="3"/>
        <end position="128"/>
    </location>
</feature>
<protein>
    <submittedName>
        <fullName evidence="3">Universal stress protein</fullName>
    </submittedName>
</protein>
<reference evidence="3 4" key="1">
    <citation type="journal article" date="2019" name="Int. J. Syst. Evol. Microbiol.">
        <title>The Global Catalogue of Microorganisms (GCM) 10K type strain sequencing project: providing services to taxonomists for standard genome sequencing and annotation.</title>
        <authorList>
            <consortium name="The Broad Institute Genomics Platform"/>
            <consortium name="The Broad Institute Genome Sequencing Center for Infectious Disease"/>
            <person name="Wu L."/>
            <person name="Ma J."/>
        </authorList>
    </citation>
    <scope>NUCLEOTIDE SEQUENCE [LARGE SCALE GENOMIC DNA]</scope>
    <source>
        <strain evidence="3 4">JCM 14306</strain>
    </source>
</reference>
<sequence>MAIVVGYVPTAEGHAALDSAIEEAQRRGQRLVVVNSSRGESLVDPRFASDAEWESVDQRLADSGVEHELTQLVESRDAAEQILKLANELNAELIVIGLRRRTPVGKLIMGSQAQTILLQAECPVLAVKDRR</sequence>
<comment type="caution">
    <text evidence="3">The sequence shown here is derived from an EMBL/GenBank/DDBJ whole genome shotgun (WGS) entry which is preliminary data.</text>
</comment>
<keyword evidence="4" id="KW-1185">Reference proteome</keyword>
<accession>A0ABN2F1J3</accession>
<dbReference type="Pfam" id="PF00582">
    <property type="entry name" value="Usp"/>
    <property type="match status" value="1"/>
</dbReference>
<gene>
    <name evidence="3" type="ORF">GCM10009744_12360</name>
</gene>
<dbReference type="PANTHER" id="PTHR46268">
    <property type="entry name" value="STRESS RESPONSE PROTEIN NHAX"/>
    <property type="match status" value="1"/>
</dbReference>
<evidence type="ECO:0000313" key="3">
    <source>
        <dbReference type="EMBL" id="GAA1626046.1"/>
    </source>
</evidence>
<evidence type="ECO:0000256" key="1">
    <source>
        <dbReference type="ARBA" id="ARBA00008791"/>
    </source>
</evidence>
<dbReference type="SUPFAM" id="SSF52402">
    <property type="entry name" value="Adenine nucleotide alpha hydrolases-like"/>
    <property type="match status" value="1"/>
</dbReference>
<dbReference type="PRINTS" id="PR01438">
    <property type="entry name" value="UNVRSLSTRESS"/>
</dbReference>
<dbReference type="Gene3D" id="3.40.50.620">
    <property type="entry name" value="HUPs"/>
    <property type="match status" value="1"/>
</dbReference>
<comment type="similarity">
    <text evidence="1">Belongs to the universal stress protein A family.</text>
</comment>
<proteinExistence type="inferred from homology"/>
<name>A0ABN2F1J3_9ACTN</name>
<dbReference type="PANTHER" id="PTHR46268:SF6">
    <property type="entry name" value="UNIVERSAL STRESS PROTEIN UP12"/>
    <property type="match status" value="1"/>
</dbReference>
<dbReference type="Proteomes" id="UP001501319">
    <property type="component" value="Unassembled WGS sequence"/>
</dbReference>
<dbReference type="RefSeq" id="WP_344109726.1">
    <property type="nucleotide sequence ID" value="NZ_BAAANE010000003.1"/>
</dbReference>
<evidence type="ECO:0000259" key="2">
    <source>
        <dbReference type="Pfam" id="PF00582"/>
    </source>
</evidence>